<dbReference type="InterPro" id="IPR023408">
    <property type="entry name" value="MscS_beta-dom_sf"/>
</dbReference>
<dbReference type="Pfam" id="PF00924">
    <property type="entry name" value="MS_channel_2nd"/>
    <property type="match status" value="1"/>
</dbReference>
<dbReference type="PANTHER" id="PTHR30566:SF5">
    <property type="entry name" value="MECHANOSENSITIVE ION CHANNEL PROTEIN 1, MITOCHONDRIAL-RELATED"/>
    <property type="match status" value="1"/>
</dbReference>
<dbReference type="PANTHER" id="PTHR30566">
    <property type="entry name" value="YNAI-RELATED MECHANOSENSITIVE ION CHANNEL"/>
    <property type="match status" value="1"/>
</dbReference>
<dbReference type="EMBL" id="JALLBG020000313">
    <property type="protein sequence ID" value="KAL3756103.1"/>
    <property type="molecule type" value="Genomic_DNA"/>
</dbReference>
<dbReference type="Gene3D" id="2.30.30.60">
    <property type="match status" value="1"/>
</dbReference>
<dbReference type="InterPro" id="IPR006685">
    <property type="entry name" value="MscS_channel_2nd"/>
</dbReference>
<dbReference type="AlphaFoldDB" id="A0ABD3LXA9"/>
<evidence type="ECO:0000313" key="2">
    <source>
        <dbReference type="EMBL" id="KAL3756103.1"/>
    </source>
</evidence>
<feature type="non-terminal residue" evidence="2">
    <location>
        <position position="1"/>
    </location>
</feature>
<accession>A0ABD3LXA9</accession>
<keyword evidence="3" id="KW-1185">Reference proteome</keyword>
<organism evidence="2 3">
    <name type="scientific">Discostella pseudostelligera</name>
    <dbReference type="NCBI Taxonomy" id="259834"/>
    <lineage>
        <taxon>Eukaryota</taxon>
        <taxon>Sar</taxon>
        <taxon>Stramenopiles</taxon>
        <taxon>Ochrophyta</taxon>
        <taxon>Bacillariophyta</taxon>
        <taxon>Coscinodiscophyceae</taxon>
        <taxon>Thalassiosirophycidae</taxon>
        <taxon>Stephanodiscales</taxon>
        <taxon>Stephanodiscaceae</taxon>
        <taxon>Discostella</taxon>
    </lineage>
</organism>
<name>A0ABD3LXA9_9STRA</name>
<evidence type="ECO:0000259" key="1">
    <source>
        <dbReference type="Pfam" id="PF00924"/>
    </source>
</evidence>
<dbReference type="Proteomes" id="UP001530293">
    <property type="component" value="Unassembled WGS sequence"/>
</dbReference>
<reference evidence="2 3" key="1">
    <citation type="submission" date="2024-10" db="EMBL/GenBank/DDBJ databases">
        <title>Updated reference genomes for cyclostephanoid diatoms.</title>
        <authorList>
            <person name="Roberts W.R."/>
            <person name="Alverson A.J."/>
        </authorList>
    </citation>
    <scope>NUCLEOTIDE SEQUENCE [LARGE SCALE GENOMIC DNA]</scope>
    <source>
        <strain evidence="2 3">AJA232-27</strain>
    </source>
</reference>
<protein>
    <recommendedName>
        <fullName evidence="1">Mechanosensitive ion channel MscS domain-containing protein</fullName>
    </recommendedName>
</protein>
<feature type="domain" description="Mechanosensitive ion channel MscS" evidence="1">
    <location>
        <begin position="252"/>
        <end position="289"/>
    </location>
</feature>
<sequence length="441" mass="49501">RAFVLPRDHVAISSKVPATTTPTKTTLHVSGVDAVVIDSVRNLAVAGRVPWKKLLITKQQGQQILSIMRSETHTCDLVVVFILSVFLKRIGKFMYDNLLYRLRKKDKAYKDSITFQIVETVSEAARLAAVCYVLDTVEVALEVTGIKGQKMDISSLLAKLIFATWAGLRTRMYKRRFFANLVNFTPKQLNGRKGILEVFDKTSDFFGFGILALVWTDILKIKGHGLSSIFALGGFGTLTLTLACQDLAKRALNGLALSASDSFEVGDQILLGDGTSGTVINIGWLTTEILGMILRFARHTLQYSCALTFIFRNNFTGSDELVTKIPNSQLSNIRISNRSRMKFSQVKQQLYFKYEDVERIPSLVDEIRNEIAATCPEVITDGSREFLVKWVDFGEKHVQVLVDCRLKNPPIGEKYYAARQKVLEAIARAVNRRDVTFRQSK</sequence>
<comment type="caution">
    <text evidence="2">The sequence shown here is derived from an EMBL/GenBank/DDBJ whole genome shotgun (WGS) entry which is preliminary data.</text>
</comment>
<gene>
    <name evidence="2" type="ORF">ACHAWU_005607</name>
</gene>
<evidence type="ECO:0000313" key="3">
    <source>
        <dbReference type="Proteomes" id="UP001530293"/>
    </source>
</evidence>
<proteinExistence type="predicted"/>